<evidence type="ECO:0000256" key="2">
    <source>
        <dbReference type="SAM" id="MobiDB-lite"/>
    </source>
</evidence>
<feature type="compositionally biased region" description="Low complexity" evidence="2">
    <location>
        <begin position="1"/>
        <end position="10"/>
    </location>
</feature>
<feature type="region of interest" description="Disordered" evidence="2">
    <location>
        <begin position="217"/>
        <end position="271"/>
    </location>
</feature>
<accession>A0A066VL98</accession>
<feature type="region of interest" description="Disordered" evidence="2">
    <location>
        <begin position="1"/>
        <end position="24"/>
    </location>
</feature>
<dbReference type="OrthoDB" id="3365275at2759"/>
<feature type="compositionally biased region" description="Basic and acidic residues" evidence="2">
    <location>
        <begin position="134"/>
        <end position="148"/>
    </location>
</feature>
<feature type="compositionally biased region" description="Low complexity" evidence="2">
    <location>
        <begin position="845"/>
        <end position="867"/>
    </location>
</feature>
<sequence>MASAAAIAAAQPSNSTSPPPVQDADALALDSVAQTTDPDVLRATIAALRTELGARDGQLATLRADLALARHTHDALLARSAGWADSLQELAARVPQLQDALAREQAARAEADDRVKDLRLRAEESRRAFMRLQGESEKERKAAAAVRRESHRRSFGSVALAPPVAGASVSPPGAAAPGSLLDEEEARELRKSKRASLAFGPNGTGISIASLAATFGSGNDPPRSGTSASASASDLATNGTGSVRGLKGLSLLSASPAPSPSPSPSPLPALFGADSKVHAPLEAHADSAIAAGDASHARRSSPPSAPSGAASHANRRYSSGSSTHHDAAAGSELELFVPGAGLGSRDSLAGNGLGLSGHLSPAPSTSALSSVGSPILEGHEEDEADGEGHDGDEASVEGSRRHTLSLPLQQQQRRQRTREEQQQQDDGEEDSDSKAARRRSAMMGGGGSLMFSSTPGAPGSGPGLASVPASTAGSTLATMRLEAQLQAKQAEVERLKLEMTGLRAHMHEAHEARLASESCLKALRAFIAEGAGTTGIAPSAPESLASASDAAGADRLGAAFDLKEVKLPPLPTDADADELSDDDLAHTPFHAQHGRLPPASASASWSAFKTPSSSSGAAHSNPPTSSATTWGLRLSTFPNMIRKTTADSTDSSGSSSGGGGGTQAGLLSASSSSSGGALSDATTIESHGTSAREEDCQPGIVSGTGTSLGAVPSSSSTAGASLSSLWNRTVNSVAAARDSAIAAAASSSSASANLNGTSASDNSAHICDSPQRTRSASTSTAASTPTVASPSDLAANAASPPGAAAAGPAASVSSPGSGSSGGGAAGALKSLGGWFNKRQSFVAPASASSCPSPLPSVTPASATSASSGDVQGAVEEEEEDNALTPVTPQRRKMPSPPFASLDLAEPNRTPTSAQPSASRFPSLNGPASDSKDAPLKEDAGVLGDGSSSHSAAGTTTSSRLSARSAALARLMNSNPQFDADAATSSQASTPTQAKAPSLSKLPTVVPNARAQRAQQRSASVTSDEGFVPPTFD</sequence>
<dbReference type="GeneID" id="25267301"/>
<proteinExistence type="predicted"/>
<dbReference type="AlphaFoldDB" id="A0A066VL98"/>
<feature type="compositionally biased region" description="Pro residues" evidence="2">
    <location>
        <begin position="257"/>
        <end position="267"/>
    </location>
</feature>
<feature type="region of interest" description="Disordered" evidence="2">
    <location>
        <begin position="588"/>
        <end position="631"/>
    </location>
</feature>
<feature type="region of interest" description="Disordered" evidence="2">
    <location>
        <begin position="643"/>
        <end position="720"/>
    </location>
</feature>
<organism evidence="3 4">
    <name type="scientific">Tilletiaria anomala (strain ATCC 24038 / CBS 436.72 / UBC 951)</name>
    <dbReference type="NCBI Taxonomy" id="1037660"/>
    <lineage>
        <taxon>Eukaryota</taxon>
        <taxon>Fungi</taxon>
        <taxon>Dikarya</taxon>
        <taxon>Basidiomycota</taxon>
        <taxon>Ustilaginomycotina</taxon>
        <taxon>Exobasidiomycetes</taxon>
        <taxon>Georgefischeriales</taxon>
        <taxon>Tilletiariaceae</taxon>
        <taxon>Tilletiaria</taxon>
    </lineage>
</organism>
<feature type="compositionally biased region" description="Low complexity" evidence="2">
    <location>
        <begin position="156"/>
        <end position="180"/>
    </location>
</feature>
<feature type="compositionally biased region" description="Low complexity" evidence="2">
    <location>
        <begin position="945"/>
        <end position="995"/>
    </location>
</feature>
<feature type="compositionally biased region" description="Low complexity" evidence="2">
    <location>
        <begin position="449"/>
        <end position="470"/>
    </location>
</feature>
<evidence type="ECO:0000313" key="4">
    <source>
        <dbReference type="Proteomes" id="UP000027361"/>
    </source>
</evidence>
<evidence type="ECO:0000256" key="1">
    <source>
        <dbReference type="SAM" id="Coils"/>
    </source>
</evidence>
<feature type="region of interest" description="Disordered" evidence="2">
    <location>
        <begin position="131"/>
        <end position="197"/>
    </location>
</feature>
<evidence type="ECO:0000313" key="3">
    <source>
        <dbReference type="EMBL" id="KDN39544.1"/>
    </source>
</evidence>
<keyword evidence="1" id="KW-0175">Coiled coil</keyword>
<feature type="compositionally biased region" description="Low complexity" evidence="2">
    <location>
        <begin position="664"/>
        <end position="683"/>
    </location>
</feature>
<feature type="region of interest" description="Disordered" evidence="2">
    <location>
        <begin position="845"/>
        <end position="1032"/>
    </location>
</feature>
<feature type="compositionally biased region" description="Low complexity" evidence="2">
    <location>
        <begin position="775"/>
        <end position="817"/>
    </location>
</feature>
<reference evidence="3 4" key="1">
    <citation type="submission" date="2014-05" db="EMBL/GenBank/DDBJ databases">
        <title>Draft genome sequence of a rare smut relative, Tilletiaria anomala UBC 951.</title>
        <authorList>
            <consortium name="DOE Joint Genome Institute"/>
            <person name="Toome M."/>
            <person name="Kuo A."/>
            <person name="Henrissat B."/>
            <person name="Lipzen A."/>
            <person name="Tritt A."/>
            <person name="Yoshinaga Y."/>
            <person name="Zane M."/>
            <person name="Barry K."/>
            <person name="Grigoriev I.V."/>
            <person name="Spatafora J.W."/>
            <person name="Aimea M.C."/>
        </authorList>
    </citation>
    <scope>NUCLEOTIDE SEQUENCE [LARGE SCALE GENOMIC DNA]</scope>
    <source>
        <strain evidence="3 4">UBC 951</strain>
    </source>
</reference>
<keyword evidence="4" id="KW-1185">Reference proteome</keyword>
<feature type="region of interest" description="Disordered" evidence="2">
    <location>
        <begin position="746"/>
        <end position="824"/>
    </location>
</feature>
<dbReference type="Proteomes" id="UP000027361">
    <property type="component" value="Unassembled WGS sequence"/>
</dbReference>
<feature type="compositionally biased region" description="Low complexity" evidence="2">
    <location>
        <begin position="746"/>
        <end position="760"/>
    </location>
</feature>
<feature type="compositionally biased region" description="Basic and acidic residues" evidence="2">
    <location>
        <begin position="929"/>
        <end position="939"/>
    </location>
</feature>
<dbReference type="EMBL" id="JMSN01000103">
    <property type="protein sequence ID" value="KDN39544.1"/>
    <property type="molecule type" value="Genomic_DNA"/>
</dbReference>
<feature type="compositionally biased region" description="Polar residues" evidence="2">
    <location>
        <begin position="908"/>
        <end position="927"/>
    </location>
</feature>
<feature type="compositionally biased region" description="Low complexity" evidence="2">
    <location>
        <begin position="286"/>
        <end position="312"/>
    </location>
</feature>
<protein>
    <submittedName>
        <fullName evidence="3">Uncharacterized protein</fullName>
    </submittedName>
</protein>
<gene>
    <name evidence="3" type="ORF">K437DRAFT_296086</name>
</gene>
<feature type="region of interest" description="Disordered" evidence="2">
    <location>
        <begin position="378"/>
        <end position="470"/>
    </location>
</feature>
<dbReference type="InParanoid" id="A0A066VL98"/>
<feature type="compositionally biased region" description="Polar residues" evidence="2">
    <location>
        <begin position="609"/>
        <end position="629"/>
    </location>
</feature>
<feature type="compositionally biased region" description="Acidic residues" evidence="2">
    <location>
        <begin position="422"/>
        <end position="431"/>
    </location>
</feature>
<feature type="coiled-coil region" evidence="1">
    <location>
        <begin position="478"/>
        <end position="505"/>
    </location>
</feature>
<comment type="caution">
    <text evidence="3">The sequence shown here is derived from an EMBL/GenBank/DDBJ whole genome shotgun (WGS) entry which is preliminary data.</text>
</comment>
<dbReference type="HOGENOM" id="CLU_294090_0_0_1"/>
<feature type="region of interest" description="Disordered" evidence="2">
    <location>
        <begin position="283"/>
        <end position="327"/>
    </location>
</feature>
<dbReference type="RefSeq" id="XP_013241082.1">
    <property type="nucleotide sequence ID" value="XM_013385628.1"/>
</dbReference>
<name>A0A066VL98_TILAU</name>